<reference evidence="5 6" key="1">
    <citation type="submission" date="2024-02" db="EMBL/GenBank/DDBJ databases">
        <authorList>
            <person name="Chen Y."/>
            <person name="Shah S."/>
            <person name="Dougan E. K."/>
            <person name="Thang M."/>
            <person name="Chan C."/>
        </authorList>
    </citation>
    <scope>NUCLEOTIDE SEQUENCE [LARGE SCALE GENOMIC DNA]</scope>
</reference>
<evidence type="ECO:0000313" key="5">
    <source>
        <dbReference type="EMBL" id="CAK9039048.1"/>
    </source>
</evidence>
<sequence length="1028" mass="115767">MASDGEWEMVAEKQVESPPEVYDHIESNSLKAASVQVNEKTLFYCLQPKEALPKEAARLCSSNLSIRCNTCIKRIPIFAQLVGSEGEHVYLKEELDDANVKALRSMRNKIKSSDPADYHLVLIDDEFFQANPKEVGPFCHVHFLKEQVSDAQLSERIKKLKNYLNGSFENRFQRLVDDPNSLKVILDVLPELVRPDHWRGVVTWAVNLSGVAEGRKWQDMAVHEKFQVMVYAMLTGRASDSIHLDMQQAGNLVDFMDSAESREALKAMMDDRSNPETYQVSRVADRLRENRVSSLCTVTLMWGLDGAPHQSDLDIHTVVNGIELFYGNPQVGKCKLDFDANASRIEQNPAENISLNQVGTFVIMVNNYNNRDNKDVPFKVTVRKSGQEVAEHEGTWPRTRAKGNKMTVCQVTVLAEDLVEKPVELSEAEQKKLAAKEAEWSKLFGEPRALLASETDVDMHLVSRSNGYPATQGAQQRFQELLQPKAKKQSLAERCKAEELDGFIERVTSKGFPCRLEVDIRNFAPAYITRLETASDVLKSNIVVNVFQRKFEVPQAPRSDEPSSARLDASWGLQPRALVRGFVKVHAQWFMVLENARLPAHQEWPLAGGMYPTNLKPEVHHHRSKWASFHSLVQPEVSRASSLIGSMLVGFSKFHFVLDGKQAGKLLGPVRPRYLLHATYWENVAGILTEGIVPAKNPLSDIRKPFKDLLQGAESHVYTMRSTDLGCLESKVVSFIVDKEQVGLDRQPDAIFVIDTSKAEKMGIDLEMVQSGDDREDNIYVRGRIPAEILTAQPNIPRNLPDTLKAKIVDPKSFEQIPIIDLALSEASRTHDMPLQPEVVGFMQVVGHGVPLELQEKALDLQKRFFQLSQEKKASCAGTLVEVVRSAGSHVSGLSGHADSIQKSRKDCKEALDMNGVPWAKPKGGFIGEIFGQPSQMPSEEELPGFREVMEQYALEMFKLSKRLLELMALILGKPRDFFHQFLDQPVATHRLLHYWPIKDFNLEIGVGEHTDYGLLTILKQEQQRKKT</sequence>
<name>A0ABP0LK88_9DINO</name>
<comment type="caution">
    <text evidence="5">The sequence shown here is derived from an EMBL/GenBank/DDBJ whole genome shotgun (WGS) entry which is preliminary data.</text>
</comment>
<dbReference type="Pfam" id="PF14226">
    <property type="entry name" value="DIOX_N"/>
    <property type="match status" value="1"/>
</dbReference>
<organism evidence="5 6">
    <name type="scientific">Durusdinium trenchii</name>
    <dbReference type="NCBI Taxonomy" id="1381693"/>
    <lineage>
        <taxon>Eukaryota</taxon>
        <taxon>Sar</taxon>
        <taxon>Alveolata</taxon>
        <taxon>Dinophyceae</taxon>
        <taxon>Suessiales</taxon>
        <taxon>Symbiodiniaceae</taxon>
        <taxon>Durusdinium</taxon>
    </lineage>
</organism>
<dbReference type="SUPFAM" id="SSF51197">
    <property type="entry name" value="Clavaminate synthase-like"/>
    <property type="match status" value="1"/>
</dbReference>
<evidence type="ECO:0000256" key="3">
    <source>
        <dbReference type="ARBA" id="ARBA00023004"/>
    </source>
</evidence>
<evidence type="ECO:0000256" key="2">
    <source>
        <dbReference type="ARBA" id="ARBA00023002"/>
    </source>
</evidence>
<gene>
    <name evidence="5" type="ORF">CCMP2556_LOCUS21265</name>
</gene>
<accession>A0ABP0LK88</accession>
<dbReference type="InterPro" id="IPR026992">
    <property type="entry name" value="DIOX_N"/>
</dbReference>
<feature type="domain" description="Non-haem dioxygenase N-terminal" evidence="4">
    <location>
        <begin position="817"/>
        <end position="917"/>
    </location>
</feature>
<evidence type="ECO:0000313" key="6">
    <source>
        <dbReference type="Proteomes" id="UP001642484"/>
    </source>
</evidence>
<dbReference type="Gene3D" id="2.60.120.330">
    <property type="entry name" value="B-lactam Antibiotic, Isopenicillin N Synthase, Chain"/>
    <property type="match status" value="1"/>
</dbReference>
<keyword evidence="6" id="KW-1185">Reference proteome</keyword>
<keyword evidence="3" id="KW-0408">Iron</keyword>
<evidence type="ECO:0000256" key="1">
    <source>
        <dbReference type="ARBA" id="ARBA00022723"/>
    </source>
</evidence>
<dbReference type="PANTHER" id="PTHR10209">
    <property type="entry name" value="OXIDOREDUCTASE, 2OG-FE II OXYGENASE FAMILY PROTEIN"/>
    <property type="match status" value="1"/>
</dbReference>
<keyword evidence="2" id="KW-0560">Oxidoreductase</keyword>
<keyword evidence="1" id="KW-0479">Metal-binding</keyword>
<dbReference type="PANTHER" id="PTHR10209:SF881">
    <property type="entry name" value="FI07970P-RELATED"/>
    <property type="match status" value="1"/>
</dbReference>
<dbReference type="InterPro" id="IPR027443">
    <property type="entry name" value="IPNS-like_sf"/>
</dbReference>
<evidence type="ECO:0000259" key="4">
    <source>
        <dbReference type="Pfam" id="PF14226"/>
    </source>
</evidence>
<dbReference type="Proteomes" id="UP001642484">
    <property type="component" value="Unassembled WGS sequence"/>
</dbReference>
<dbReference type="EMBL" id="CAXAMN010012792">
    <property type="protein sequence ID" value="CAK9039048.1"/>
    <property type="molecule type" value="Genomic_DNA"/>
</dbReference>
<proteinExistence type="predicted"/>
<protein>
    <recommendedName>
        <fullName evidence="4">Non-haem dioxygenase N-terminal domain-containing protein</fullName>
    </recommendedName>
</protein>